<feature type="domain" description="Phage terminase large subunit N-terminal" evidence="1">
    <location>
        <begin position="2"/>
        <end position="172"/>
    </location>
</feature>
<evidence type="ECO:0000259" key="1">
    <source>
        <dbReference type="Pfam" id="PF04466"/>
    </source>
</evidence>
<dbReference type="InterPro" id="IPR035412">
    <property type="entry name" value="Terminase_L_N"/>
</dbReference>
<evidence type="ECO:0000313" key="2">
    <source>
        <dbReference type="EMBL" id="QJA49306.1"/>
    </source>
</evidence>
<dbReference type="Gene3D" id="3.30.420.280">
    <property type="match status" value="1"/>
</dbReference>
<sequence>MGSGKTRAGAQEVILILLENPGILFLVARQTYPELRDTTARTFFDCLPHELIKSYSKSENHLVLKNNSEVLFRSLDDPMKLKSLELGGFWIDEASETDEDIFLTLQGRLRQKLSGVNKLCGVLTTNPPNSGHWIEKYFVHVGPPMYELFKMTTYENQVNLPEGYISDLEKNYPPQWIKKYLLGEFGFTSAGLPIFPMFMESMHVRDLSSYWRERDSSGKFPKLHIFRGYDFGFNHPAFLCTSVDSKGRWLWLVEKLGISITVNKLAEDSKFISASEFPNSRFMDFCDCAGTQRGDKTGEQTSIDILRAHKIFPIYRKSNPIRRSEIIARLLTKTVDGLPALMIDRGCKVCIDAMSGGYHYKKPANHEKFQQDEIEKDGFYEHMMDAAGYIADNLFEAAITQEKPKAGKLGNWQDFTPQAKYSLLGASR</sequence>
<dbReference type="PANTHER" id="PTHR39184">
    <property type="match status" value="1"/>
</dbReference>
<proteinExistence type="predicted"/>
<dbReference type="EMBL" id="MT144129">
    <property type="protein sequence ID" value="QJA49306.1"/>
    <property type="molecule type" value="Genomic_DNA"/>
</dbReference>
<name>A0A6H1ZN12_9ZZZZ</name>
<dbReference type="InterPro" id="IPR052380">
    <property type="entry name" value="Viral_DNA_packaging_terminase"/>
</dbReference>
<reference evidence="2" key="1">
    <citation type="submission" date="2020-03" db="EMBL/GenBank/DDBJ databases">
        <title>The deep terrestrial virosphere.</title>
        <authorList>
            <person name="Holmfeldt K."/>
            <person name="Nilsson E."/>
            <person name="Simone D."/>
            <person name="Lopez-Fernandez M."/>
            <person name="Wu X."/>
            <person name="de Brujin I."/>
            <person name="Lundin D."/>
            <person name="Andersson A."/>
            <person name="Bertilsson S."/>
            <person name="Dopson M."/>
        </authorList>
    </citation>
    <scope>NUCLEOTIDE SEQUENCE</scope>
    <source>
        <strain evidence="3">MM415A00702</strain>
        <strain evidence="2">TM448A01288</strain>
    </source>
</reference>
<organism evidence="2">
    <name type="scientific">viral metagenome</name>
    <dbReference type="NCBI Taxonomy" id="1070528"/>
    <lineage>
        <taxon>unclassified sequences</taxon>
        <taxon>metagenomes</taxon>
        <taxon>organismal metagenomes</taxon>
    </lineage>
</organism>
<gene>
    <name evidence="3" type="ORF">MM415A00702_0003</name>
    <name evidence="2" type="ORF">TM448A01288_0018</name>
</gene>
<dbReference type="PANTHER" id="PTHR39184:SF1">
    <property type="entry name" value="PBSX PHAGE TERMINASE LARGE SUBUNIT"/>
    <property type="match status" value="1"/>
</dbReference>
<dbReference type="InterPro" id="IPR027417">
    <property type="entry name" value="P-loop_NTPase"/>
</dbReference>
<dbReference type="Pfam" id="PF04466">
    <property type="entry name" value="Terminase_3"/>
    <property type="match status" value="1"/>
</dbReference>
<protein>
    <submittedName>
        <fullName evidence="2">Putative terminase</fullName>
    </submittedName>
</protein>
<evidence type="ECO:0000313" key="3">
    <source>
        <dbReference type="EMBL" id="QJA80504.1"/>
    </source>
</evidence>
<dbReference type="Gene3D" id="3.40.50.300">
    <property type="entry name" value="P-loop containing nucleotide triphosphate hydrolases"/>
    <property type="match status" value="1"/>
</dbReference>
<dbReference type="EMBL" id="MT142425">
    <property type="protein sequence ID" value="QJA80504.1"/>
    <property type="molecule type" value="Genomic_DNA"/>
</dbReference>
<dbReference type="AlphaFoldDB" id="A0A6H1ZN12"/>
<accession>A0A6H1ZN12</accession>